<name>A0A914E8R8_9BILA</name>
<dbReference type="GO" id="GO:0006370">
    <property type="term" value="P:7-methylguanosine mRNA capping"/>
    <property type="evidence" value="ECO:0007669"/>
    <property type="project" value="TreeGrafter"/>
</dbReference>
<keyword evidence="5 7" id="KW-0949">S-adenosyl-L-methionine</keyword>
<dbReference type="SUPFAM" id="SSF53335">
    <property type="entry name" value="S-adenosyl-L-methionine-dependent methyltransferases"/>
    <property type="match status" value="1"/>
</dbReference>
<feature type="active site" description="Proton acceptor" evidence="7">
    <location>
        <position position="256"/>
    </location>
</feature>
<comment type="catalytic activity">
    <reaction evidence="6">
        <text>a 5'-end (N(7)-methyl 5'-triphosphoguanosine)-(2'-O-methyl-ribonucleoside)-(ribonucleotide) in mRNA + S-adenosyl-L-methionine = a 5'-end (N(7)-methyl 5'-triphosphoguanosine)-(2'-O-methyl-ribonucleoside)-(2'-O-methyl-ribonucleotide) in mRNA + S-adenosyl-L-homocysteine + H(+)</text>
        <dbReference type="Rhea" id="RHEA:67024"/>
        <dbReference type="Rhea" id="RHEA-COMP:17169"/>
        <dbReference type="Rhea" id="RHEA-COMP:17170"/>
        <dbReference type="ChEBI" id="CHEBI:15378"/>
        <dbReference type="ChEBI" id="CHEBI:57856"/>
        <dbReference type="ChEBI" id="CHEBI:59789"/>
        <dbReference type="ChEBI" id="CHEBI:167612"/>
        <dbReference type="ChEBI" id="CHEBI:167614"/>
        <dbReference type="EC" id="2.1.1.296"/>
    </reaction>
</comment>
<dbReference type="GO" id="GO:0004483">
    <property type="term" value="F:methyltransferase cap1 activity"/>
    <property type="evidence" value="ECO:0007669"/>
    <property type="project" value="UniProtKB-ARBA"/>
</dbReference>
<keyword evidence="3 7" id="KW-0489">Methyltransferase</keyword>
<organism evidence="9 10">
    <name type="scientific">Acrobeloides nanus</name>
    <dbReference type="NCBI Taxonomy" id="290746"/>
    <lineage>
        <taxon>Eukaryota</taxon>
        <taxon>Metazoa</taxon>
        <taxon>Ecdysozoa</taxon>
        <taxon>Nematoda</taxon>
        <taxon>Chromadorea</taxon>
        <taxon>Rhabditida</taxon>
        <taxon>Tylenchina</taxon>
        <taxon>Cephalobomorpha</taxon>
        <taxon>Cephaloboidea</taxon>
        <taxon>Cephalobidae</taxon>
        <taxon>Acrobeloides</taxon>
    </lineage>
</organism>
<accession>A0A914E8R8</accession>
<evidence type="ECO:0000256" key="2">
    <source>
        <dbReference type="ARBA" id="ARBA00021134"/>
    </source>
</evidence>
<evidence type="ECO:0000256" key="6">
    <source>
        <dbReference type="ARBA" id="ARBA00049477"/>
    </source>
</evidence>
<dbReference type="InterPro" id="IPR029063">
    <property type="entry name" value="SAM-dependent_MTases_sf"/>
</dbReference>
<dbReference type="InterPro" id="IPR002877">
    <property type="entry name" value="RNA_MeTrfase_FtsJ_dom"/>
</dbReference>
<evidence type="ECO:0000256" key="7">
    <source>
        <dbReference type="PROSITE-ProRule" id="PRU00946"/>
    </source>
</evidence>
<evidence type="ECO:0000256" key="3">
    <source>
        <dbReference type="ARBA" id="ARBA00022603"/>
    </source>
</evidence>
<feature type="binding site" evidence="7">
    <location>
        <position position="216"/>
    </location>
    <ligand>
        <name>S-adenosyl-L-methionine</name>
        <dbReference type="ChEBI" id="CHEBI:59789"/>
    </ligand>
</feature>
<dbReference type="Proteomes" id="UP000887540">
    <property type="component" value="Unplaced"/>
</dbReference>
<dbReference type="GO" id="GO:0005634">
    <property type="term" value="C:nucleus"/>
    <property type="evidence" value="ECO:0007669"/>
    <property type="project" value="TreeGrafter"/>
</dbReference>
<protein>
    <recommendedName>
        <fullName evidence="2">Cap-specific mRNA (nucleoside-2'-O-)-methyltransferase 2</fullName>
        <ecNumber evidence="1">2.1.1.296</ecNumber>
    </recommendedName>
</protein>
<dbReference type="WBParaSite" id="ACRNAN_scaffold6336.g10288.t1">
    <property type="protein sequence ID" value="ACRNAN_scaffold6336.g10288.t1"/>
    <property type="gene ID" value="ACRNAN_scaffold6336.g10288"/>
</dbReference>
<dbReference type="GO" id="GO:0005737">
    <property type="term" value="C:cytoplasm"/>
    <property type="evidence" value="ECO:0007669"/>
    <property type="project" value="TreeGrafter"/>
</dbReference>
<dbReference type="GO" id="GO:0120550">
    <property type="term" value="F:methyltransferase cap2 activity"/>
    <property type="evidence" value="ECO:0007669"/>
    <property type="project" value="UniProtKB-EC"/>
</dbReference>
<dbReference type="InterPro" id="IPR025807">
    <property type="entry name" value="Adrift-typ_MeTrfase"/>
</dbReference>
<evidence type="ECO:0000256" key="4">
    <source>
        <dbReference type="ARBA" id="ARBA00022679"/>
    </source>
</evidence>
<proteinExistence type="predicted"/>
<evidence type="ECO:0000256" key="5">
    <source>
        <dbReference type="ARBA" id="ARBA00022691"/>
    </source>
</evidence>
<evidence type="ECO:0000259" key="8">
    <source>
        <dbReference type="PROSITE" id="PS51614"/>
    </source>
</evidence>
<sequence>MSVEKTYTEFLREIFHKAYILKSGHTLPIVNSPDYSVEFNGNYVEIVKLEVALNEAKAHTGEVLKTYRENEWRAHTASLHPLKQLPKVLRQKYGLPFCTQAYCKFTEILAQHPVLAETPVKSDEFRTFHLCEAPGGFVVALRDFLGESRIGNWKWRMNTLNPYNEFNNPASMLLDDTIICRNLDKMEFGQDDTGDILNWSVEFILNLPKFHLVTADGSFDVRDEPENQESLVFPLISKEVMIALHCLEPGGNFVFKLFTFFNQETIHLLNKLLHLFYEVVIRKPSCSKASNSEVYVICIGFNGNIDSDCVLTNGYYHKFLDCARFFCIQQENAIRFNLETFNNLSVTEKCFINEKNFEAITHWQELNLNNLDKEKHEIVQILSPWANDSWNIDTNKWQEVIQKGKDLASSKFPSEPVEIYWAMDSLTWLIDAGKPDIVVVKKVDEKAKIRHSLFVNAYLLRESVDKNLVDFAQGPHYAHHVPPKTINESILTVDAFQMDKRSWLELLANLSKHENCVEELRILAGQNNLMLSRFAASIFVLLSVIFNSVQFEETGVIVFKNKLNVDSVLTAAEKYITNLLNAYFGEDEPTEELLRFVPMECFHRSDVYNAISFYNNKKCLDLILSA</sequence>
<evidence type="ECO:0000256" key="1">
    <source>
        <dbReference type="ARBA" id="ARBA00012770"/>
    </source>
</evidence>
<dbReference type="InterPro" id="IPR050851">
    <property type="entry name" value="mRNA_Cap_2O-Ribose_MeTrfase"/>
</dbReference>
<dbReference type="PANTHER" id="PTHR16121:SF2">
    <property type="entry name" value="CAP-SPECIFIC MRNA (NUCLEOSIDE-2'-O-)-METHYLTRANSFERASE 2"/>
    <property type="match status" value="1"/>
</dbReference>
<dbReference type="PROSITE" id="PS51614">
    <property type="entry name" value="SAM_MT_ADRIFT"/>
    <property type="match status" value="1"/>
</dbReference>
<dbReference type="Pfam" id="PF01728">
    <property type="entry name" value="FtsJ"/>
    <property type="match status" value="1"/>
</dbReference>
<dbReference type="Gene3D" id="3.40.50.12760">
    <property type="match status" value="1"/>
</dbReference>
<evidence type="ECO:0000313" key="10">
    <source>
        <dbReference type="WBParaSite" id="ACRNAN_scaffold6336.g10288.t1"/>
    </source>
</evidence>
<feature type="binding site" evidence="7">
    <location>
        <position position="153"/>
    </location>
    <ligand>
        <name>S-adenosyl-L-methionine</name>
        <dbReference type="ChEBI" id="CHEBI:59789"/>
    </ligand>
</feature>
<feature type="binding site" evidence="7">
    <location>
        <position position="135"/>
    </location>
    <ligand>
        <name>S-adenosyl-L-methionine</name>
        <dbReference type="ChEBI" id="CHEBI:59789"/>
    </ligand>
</feature>
<keyword evidence="4 7" id="KW-0808">Transferase</keyword>
<reference evidence="10" key="1">
    <citation type="submission" date="2022-11" db="UniProtKB">
        <authorList>
            <consortium name="WormBaseParasite"/>
        </authorList>
    </citation>
    <scope>IDENTIFICATION</scope>
</reference>
<dbReference type="EC" id="2.1.1.296" evidence="1"/>
<dbReference type="PANTHER" id="PTHR16121">
    <property type="entry name" value="CAP-SPECIFIC MRNA (NUCLEOSIDE-2'-O-)-METHYLTRANSFERASE 1-RELATED"/>
    <property type="match status" value="1"/>
</dbReference>
<keyword evidence="9" id="KW-1185">Reference proteome</keyword>
<dbReference type="AlphaFoldDB" id="A0A914E8R8"/>
<dbReference type="GO" id="GO:0032259">
    <property type="term" value="P:methylation"/>
    <property type="evidence" value="ECO:0007669"/>
    <property type="project" value="UniProtKB-KW"/>
</dbReference>
<feature type="domain" description="Adrift-type SAM-dependent 2'-O-MTase" evidence="8">
    <location>
        <begin position="96"/>
        <end position="303"/>
    </location>
</feature>
<evidence type="ECO:0000313" key="9">
    <source>
        <dbReference type="Proteomes" id="UP000887540"/>
    </source>
</evidence>